<dbReference type="PROSITE" id="PS51318">
    <property type="entry name" value="TAT"/>
    <property type="match status" value="1"/>
</dbReference>
<sequence>MTAPNAAPKPARRRRLLAAAALILAAGGGAFALKVLRPSPTLIAAATPVKASSGRIKDVSVDLPDHDPTGLAILISDRDGIGAREKAVEAALRHRGLIVMSLDLARVKQGLAKEAGACVNPYSDIEELSKEAQRELGAQRYFHPVVIGLGEGGTMARAIAGQTLAATLAGVVALDPAPVLAMLRPACGPSAPAEGGFAYPRAEHLQAPLTVIAAEAAPADPTVPGAGPFAPEQHAEAEAGQRQAQAIDAVAAMAAQDSGTDSLPLVDLPASGAPKALAVFFSGDGGWRTIDKVIGEQLAQDGIHVVGVDALRYFWADRSPQTVAADTTAIVRQADPSGRLPVIVLGFSFGADVFPFSWPHLPDALRKRVSLIGLLGPGRSTGFSVSVKGFLGMGGAHEVVPQIAGLPPQKVLCVYGSEEKAPACTDPSLAGVAKVRLEGGHHFDGDYAAIARRLIEAARISG</sequence>
<keyword evidence="3" id="KW-1185">Reference proteome</keyword>
<feature type="domain" description="Bacterial virulence" evidence="1">
    <location>
        <begin position="277"/>
        <end position="458"/>
    </location>
</feature>
<dbReference type="PIRSF" id="PIRSF029063">
    <property type="entry name" value="IV_sec_VirJ"/>
    <property type="match status" value="1"/>
</dbReference>
<organism evidence="2 3">
    <name type="scientific">Methylobacterium organophilum</name>
    <dbReference type="NCBI Taxonomy" id="410"/>
    <lineage>
        <taxon>Bacteria</taxon>
        <taxon>Pseudomonadati</taxon>
        <taxon>Pseudomonadota</taxon>
        <taxon>Alphaproteobacteria</taxon>
        <taxon>Hyphomicrobiales</taxon>
        <taxon>Methylobacteriaceae</taxon>
        <taxon>Methylobacterium</taxon>
    </lineage>
</organism>
<dbReference type="EMBL" id="BPQV01000011">
    <property type="protein sequence ID" value="GJE28705.1"/>
    <property type="molecule type" value="Genomic_DNA"/>
</dbReference>
<dbReference type="Gene3D" id="3.40.50.1820">
    <property type="entry name" value="alpha/beta hydrolase"/>
    <property type="match status" value="1"/>
</dbReference>
<dbReference type="Proteomes" id="UP001055156">
    <property type="component" value="Unassembled WGS sequence"/>
</dbReference>
<accession>A0ABQ4TF13</accession>
<reference evidence="2" key="2">
    <citation type="submission" date="2021-08" db="EMBL/GenBank/DDBJ databases">
        <authorList>
            <person name="Tani A."/>
            <person name="Ola A."/>
            <person name="Ogura Y."/>
            <person name="Katsura K."/>
            <person name="Hayashi T."/>
        </authorList>
    </citation>
    <scope>NUCLEOTIDE SEQUENCE</scope>
    <source>
        <strain evidence="2">NBRC 15689</strain>
    </source>
</reference>
<proteinExistence type="predicted"/>
<reference evidence="2" key="1">
    <citation type="journal article" date="2021" name="Front. Microbiol.">
        <title>Comprehensive Comparative Genomics and Phenotyping of Methylobacterium Species.</title>
        <authorList>
            <person name="Alessa O."/>
            <person name="Ogura Y."/>
            <person name="Fujitani Y."/>
            <person name="Takami H."/>
            <person name="Hayashi T."/>
            <person name="Sahin N."/>
            <person name="Tani A."/>
        </authorList>
    </citation>
    <scope>NUCLEOTIDE SEQUENCE</scope>
    <source>
        <strain evidence="2">NBRC 15689</strain>
    </source>
</reference>
<dbReference type="InterPro" id="IPR011225">
    <property type="entry name" value="IV_sec_VirJ"/>
</dbReference>
<dbReference type="InterPro" id="IPR010333">
    <property type="entry name" value="VirJ"/>
</dbReference>
<dbReference type="RefSeq" id="WP_238312650.1">
    <property type="nucleotide sequence ID" value="NZ_BPQV01000011.1"/>
</dbReference>
<evidence type="ECO:0000313" key="3">
    <source>
        <dbReference type="Proteomes" id="UP001055156"/>
    </source>
</evidence>
<dbReference type="SUPFAM" id="SSF53474">
    <property type="entry name" value="alpha/beta-Hydrolases"/>
    <property type="match status" value="2"/>
</dbReference>
<evidence type="ECO:0000313" key="2">
    <source>
        <dbReference type="EMBL" id="GJE28705.1"/>
    </source>
</evidence>
<dbReference type="Pfam" id="PF06057">
    <property type="entry name" value="VirJ"/>
    <property type="match status" value="1"/>
</dbReference>
<evidence type="ECO:0000259" key="1">
    <source>
        <dbReference type="Pfam" id="PF06057"/>
    </source>
</evidence>
<name>A0ABQ4TF13_METOR</name>
<dbReference type="InterPro" id="IPR006311">
    <property type="entry name" value="TAT_signal"/>
</dbReference>
<dbReference type="InterPro" id="IPR029058">
    <property type="entry name" value="AB_hydrolase_fold"/>
</dbReference>
<comment type="caution">
    <text evidence="2">The sequence shown here is derived from an EMBL/GenBank/DDBJ whole genome shotgun (WGS) entry which is preliminary data.</text>
</comment>
<gene>
    <name evidence="2" type="ORF">LKMONMHP_3578</name>
</gene>
<protein>
    <recommendedName>
        <fullName evidence="1">Bacterial virulence domain-containing protein</fullName>
    </recommendedName>
</protein>